<organism evidence="2 3">
    <name type="scientific">Hanamia caeni</name>
    <dbReference type="NCBI Taxonomy" id="2294116"/>
    <lineage>
        <taxon>Bacteria</taxon>
        <taxon>Pseudomonadati</taxon>
        <taxon>Bacteroidota</taxon>
        <taxon>Chitinophagia</taxon>
        <taxon>Chitinophagales</taxon>
        <taxon>Chitinophagaceae</taxon>
        <taxon>Hanamia</taxon>
    </lineage>
</organism>
<reference evidence="2 3" key="1">
    <citation type="submission" date="2018-11" db="EMBL/GenBank/DDBJ databases">
        <title>Draft genome sequence of Ferruginibacter sp. BO-59.</title>
        <authorList>
            <person name="Im W.T."/>
        </authorList>
    </citation>
    <scope>NUCLEOTIDE SEQUENCE [LARGE SCALE GENOMIC DNA]</scope>
    <source>
        <strain evidence="2 3">BO-59</strain>
    </source>
</reference>
<dbReference type="SUPFAM" id="SSF49299">
    <property type="entry name" value="PKD domain"/>
    <property type="match status" value="2"/>
</dbReference>
<protein>
    <submittedName>
        <fullName evidence="2">PKD domain-containing protein</fullName>
    </submittedName>
</protein>
<evidence type="ECO:0000313" key="2">
    <source>
        <dbReference type="EMBL" id="RNI38074.1"/>
    </source>
</evidence>
<dbReference type="Proteomes" id="UP000267223">
    <property type="component" value="Unassembled WGS sequence"/>
</dbReference>
<evidence type="ECO:0000256" key="1">
    <source>
        <dbReference type="SAM" id="SignalP"/>
    </source>
</evidence>
<dbReference type="AlphaFoldDB" id="A0A3M9NJZ3"/>
<dbReference type="InterPro" id="IPR035986">
    <property type="entry name" value="PKD_dom_sf"/>
</dbReference>
<keyword evidence="1" id="KW-0732">Signal</keyword>
<dbReference type="EMBL" id="RJJR01000004">
    <property type="protein sequence ID" value="RNI38074.1"/>
    <property type="molecule type" value="Genomic_DNA"/>
</dbReference>
<dbReference type="OrthoDB" id="610082at2"/>
<dbReference type="Pfam" id="PF13585">
    <property type="entry name" value="CHU_C"/>
    <property type="match status" value="1"/>
</dbReference>
<dbReference type="NCBIfam" id="TIGR04131">
    <property type="entry name" value="Bac_Flav_CTERM"/>
    <property type="match status" value="1"/>
</dbReference>
<accession>A0A3M9NJZ3</accession>
<dbReference type="Gene3D" id="2.60.40.10">
    <property type="entry name" value="Immunoglobulins"/>
    <property type="match status" value="2"/>
</dbReference>
<proteinExistence type="predicted"/>
<dbReference type="InterPro" id="IPR026341">
    <property type="entry name" value="T9SS_type_B"/>
</dbReference>
<feature type="signal peptide" evidence="1">
    <location>
        <begin position="1"/>
        <end position="19"/>
    </location>
</feature>
<evidence type="ECO:0000313" key="3">
    <source>
        <dbReference type="Proteomes" id="UP000267223"/>
    </source>
</evidence>
<dbReference type="InterPro" id="IPR013783">
    <property type="entry name" value="Ig-like_fold"/>
</dbReference>
<name>A0A3M9NJZ3_9BACT</name>
<gene>
    <name evidence="2" type="ORF">EFY79_06940</name>
</gene>
<sequence length="667" mass="72756">MKIIFFFFLCFHFIQIANGQTCTTLGQTPSTAFPVCGTSIFSQTTVPYCGGRSVPGPCSTTDSLTDTNPFWYKFTCFKAGTLGFLITPVDLSDDYDWQLFDVTGHDPNEIYTNPRLFVSCNWSGNTGLTGASPAGQKLNNCAGPTYPTFSSMPTLHVNHQYLLLVSHFTKYKPGQDGYQLSFGGGTASITDTIAPALQSLSSSCDATNIFIKTNKKMKCSSLASNGSDFEIIPAVAKVVNAQSFCDAFDMDSLVIKLDKPLPPGNYTLSIKKGSDGNTLLDNCGTNIPVGNSLPLQIIPLAPTQMDSLTPVTCAPQSLQLVFKKNISCNSISTDGSDFIVQGPSPVNVVSASGNCTNGMTKIININLSGPIVNGGLYKIILKEGNDGNTLVDECAQETPPGSSLSFLIKDTVSAAFSYSIKKGCDYDTVYFTNAGKNQINQWFWQFDYNGTSSLQNPVSYFDSFGKKQIILSVSNGFCNDTVRSEIVLDNELKASFETNNILCPEDSAIFKNTSVGNIVSYYWNFQNGNISENKNPGPQKYPVLLAEHDYPVSLIVQNDLGCYDTAVNNIRALKSCYIAVPSAFTPNGDGLNDYLYPLNAYKAGKLTFRVYNRAGQLLFETHDWTRKWDGTFKGEPQDAGAFVWTLKYVLRDTGKPVFMKGSTILVR</sequence>
<feature type="chain" id="PRO_5018165179" evidence="1">
    <location>
        <begin position="20"/>
        <end position="667"/>
    </location>
</feature>
<keyword evidence="3" id="KW-1185">Reference proteome</keyword>
<dbReference type="RefSeq" id="WP_123120062.1">
    <property type="nucleotide sequence ID" value="NZ_RJJR01000004.1"/>
</dbReference>
<comment type="caution">
    <text evidence="2">The sequence shown here is derived from an EMBL/GenBank/DDBJ whole genome shotgun (WGS) entry which is preliminary data.</text>
</comment>